<feature type="domain" description="PAS" evidence="10">
    <location>
        <begin position="595"/>
        <end position="648"/>
    </location>
</feature>
<dbReference type="CDD" id="cd16919">
    <property type="entry name" value="HATPase_CckA-like"/>
    <property type="match status" value="1"/>
</dbReference>
<dbReference type="SUPFAM" id="SSF55874">
    <property type="entry name" value="ATPase domain of HSP90 chaperone/DNA topoisomerase II/histidine kinase"/>
    <property type="match status" value="1"/>
</dbReference>
<dbReference type="SUPFAM" id="SSF52172">
    <property type="entry name" value="CheY-like"/>
    <property type="match status" value="2"/>
</dbReference>
<feature type="domain" description="Response regulatory" evidence="9">
    <location>
        <begin position="1140"/>
        <end position="1256"/>
    </location>
</feature>
<dbReference type="PROSITE" id="PS50109">
    <property type="entry name" value="HIS_KIN"/>
    <property type="match status" value="1"/>
</dbReference>
<dbReference type="Gene3D" id="3.30.450.40">
    <property type="match status" value="1"/>
</dbReference>
<dbReference type="Pfam" id="PF00989">
    <property type="entry name" value="PAS"/>
    <property type="match status" value="1"/>
</dbReference>
<dbReference type="Pfam" id="PF02518">
    <property type="entry name" value="HATPase_c"/>
    <property type="match status" value="1"/>
</dbReference>
<dbReference type="InterPro" id="IPR013655">
    <property type="entry name" value="PAS_fold_3"/>
</dbReference>
<reference evidence="12 13" key="1">
    <citation type="submission" date="2019-07" db="EMBL/GenBank/DDBJ databases">
        <title>Sphingomonas AE3 Genome sequencing and assembly.</title>
        <authorList>
            <person name="Kim H."/>
        </authorList>
    </citation>
    <scope>NUCLEOTIDE SEQUENCE [LARGE SCALE GENOMIC DNA]</scope>
    <source>
        <strain evidence="12 13">AE3</strain>
    </source>
</reference>
<dbReference type="InterPro" id="IPR029016">
    <property type="entry name" value="GAF-like_dom_sf"/>
</dbReference>
<dbReference type="InterPro" id="IPR013767">
    <property type="entry name" value="PAS_fold"/>
</dbReference>
<dbReference type="PROSITE" id="PS50113">
    <property type="entry name" value="PAC"/>
    <property type="match status" value="5"/>
</dbReference>
<dbReference type="InterPro" id="IPR036097">
    <property type="entry name" value="HisK_dim/P_sf"/>
</dbReference>
<comment type="catalytic activity">
    <reaction evidence="1">
        <text>ATP + protein L-histidine = ADP + protein N-phospho-L-histidine.</text>
        <dbReference type="EC" id="2.7.13.3"/>
    </reaction>
</comment>
<dbReference type="PANTHER" id="PTHR43304:SF1">
    <property type="entry name" value="PAC DOMAIN-CONTAINING PROTEIN"/>
    <property type="match status" value="1"/>
</dbReference>
<feature type="domain" description="Response regulatory" evidence="9">
    <location>
        <begin position="1263"/>
        <end position="1379"/>
    </location>
</feature>
<dbReference type="SMART" id="SM00448">
    <property type="entry name" value="REC"/>
    <property type="match status" value="2"/>
</dbReference>
<feature type="domain" description="Histidine kinase" evidence="8">
    <location>
        <begin position="893"/>
        <end position="1118"/>
    </location>
</feature>
<dbReference type="Pfam" id="PF08447">
    <property type="entry name" value="PAS_3"/>
    <property type="match status" value="2"/>
</dbReference>
<evidence type="ECO:0000256" key="7">
    <source>
        <dbReference type="SAM" id="Coils"/>
    </source>
</evidence>
<feature type="domain" description="PAS" evidence="10">
    <location>
        <begin position="469"/>
        <end position="539"/>
    </location>
</feature>
<dbReference type="SMART" id="SM00065">
    <property type="entry name" value="GAF"/>
    <property type="match status" value="1"/>
</dbReference>
<keyword evidence="13" id="KW-1185">Reference proteome</keyword>
<dbReference type="InterPro" id="IPR000014">
    <property type="entry name" value="PAS"/>
</dbReference>
<dbReference type="PRINTS" id="PR00344">
    <property type="entry name" value="BCTRLSENSOR"/>
</dbReference>
<evidence type="ECO:0000256" key="1">
    <source>
        <dbReference type="ARBA" id="ARBA00000085"/>
    </source>
</evidence>
<evidence type="ECO:0000313" key="13">
    <source>
        <dbReference type="Proteomes" id="UP000321857"/>
    </source>
</evidence>
<dbReference type="PROSITE" id="PS50112">
    <property type="entry name" value="PAS"/>
    <property type="match status" value="3"/>
</dbReference>
<dbReference type="Proteomes" id="UP000321857">
    <property type="component" value="Chromosome"/>
</dbReference>
<evidence type="ECO:0000256" key="4">
    <source>
        <dbReference type="ARBA" id="ARBA00022679"/>
    </source>
</evidence>
<feature type="coiled-coil region" evidence="7">
    <location>
        <begin position="452"/>
        <end position="479"/>
    </location>
</feature>
<proteinExistence type="predicted"/>
<dbReference type="InterPro" id="IPR052162">
    <property type="entry name" value="Sensor_kinase/Photoreceptor"/>
</dbReference>
<dbReference type="SMART" id="SM00387">
    <property type="entry name" value="HATPase_c"/>
    <property type="match status" value="1"/>
</dbReference>
<dbReference type="SUPFAM" id="SSF55781">
    <property type="entry name" value="GAF domain-like"/>
    <property type="match status" value="1"/>
</dbReference>
<dbReference type="CDD" id="cd00156">
    <property type="entry name" value="REC"/>
    <property type="match status" value="1"/>
</dbReference>
<evidence type="ECO:0000259" key="10">
    <source>
        <dbReference type="PROSITE" id="PS50112"/>
    </source>
</evidence>
<dbReference type="InterPro" id="IPR013656">
    <property type="entry name" value="PAS_4"/>
</dbReference>
<dbReference type="InterPro" id="IPR003018">
    <property type="entry name" value="GAF"/>
</dbReference>
<dbReference type="InterPro" id="IPR003661">
    <property type="entry name" value="HisK_dim/P_dom"/>
</dbReference>
<feature type="domain" description="PAC" evidence="11">
    <location>
        <begin position="675"/>
        <end position="726"/>
    </location>
</feature>
<evidence type="ECO:0000256" key="5">
    <source>
        <dbReference type="ARBA" id="ARBA00022777"/>
    </source>
</evidence>
<dbReference type="SMART" id="SM00086">
    <property type="entry name" value="PAC"/>
    <property type="match status" value="5"/>
</dbReference>
<dbReference type="NCBIfam" id="TIGR00229">
    <property type="entry name" value="sensory_box"/>
    <property type="match status" value="3"/>
</dbReference>
<evidence type="ECO:0000256" key="3">
    <source>
        <dbReference type="ARBA" id="ARBA00022553"/>
    </source>
</evidence>
<evidence type="ECO:0000259" key="9">
    <source>
        <dbReference type="PROSITE" id="PS50110"/>
    </source>
</evidence>
<feature type="domain" description="PAC" evidence="11">
    <location>
        <begin position="239"/>
        <end position="294"/>
    </location>
</feature>
<dbReference type="KEGG" id="sxa:FMM02_00345"/>
<feature type="domain" description="PAC" evidence="11">
    <location>
        <begin position="803"/>
        <end position="855"/>
    </location>
</feature>
<gene>
    <name evidence="12" type="ORF">FMM02_00345</name>
</gene>
<dbReference type="Pfam" id="PF00512">
    <property type="entry name" value="HisKA"/>
    <property type="match status" value="1"/>
</dbReference>
<dbReference type="CDD" id="cd18161">
    <property type="entry name" value="REC_hyHK_blue-like"/>
    <property type="match status" value="1"/>
</dbReference>
<dbReference type="EMBL" id="CP041659">
    <property type="protein sequence ID" value="QDP18544.1"/>
    <property type="molecule type" value="Genomic_DNA"/>
</dbReference>
<keyword evidence="7" id="KW-0175">Coiled coil</keyword>
<feature type="domain" description="PAS" evidence="10">
    <location>
        <begin position="727"/>
        <end position="799"/>
    </location>
</feature>
<dbReference type="InterPro" id="IPR003594">
    <property type="entry name" value="HATPase_dom"/>
</dbReference>
<keyword evidence="3 6" id="KW-0597">Phosphoprotein</keyword>
<dbReference type="InterPro" id="IPR035965">
    <property type="entry name" value="PAS-like_dom_sf"/>
</dbReference>
<keyword evidence="5" id="KW-0418">Kinase</keyword>
<dbReference type="InterPro" id="IPR004358">
    <property type="entry name" value="Sig_transdc_His_kin-like_C"/>
</dbReference>
<organism evidence="12 13">
    <name type="scientific">Sphingomonas xanthus</name>
    <dbReference type="NCBI Taxonomy" id="2594473"/>
    <lineage>
        <taxon>Bacteria</taxon>
        <taxon>Pseudomonadati</taxon>
        <taxon>Pseudomonadota</taxon>
        <taxon>Alphaproteobacteria</taxon>
        <taxon>Sphingomonadales</taxon>
        <taxon>Sphingomonadaceae</taxon>
        <taxon>Sphingomonas</taxon>
    </lineage>
</organism>
<sequence length="1387" mass="153704">MSNLEFLPAEGEMAGRVRNFDWSKTPLGAIDSWPQSLKTATAILLNSPVPIVMLWGEDGVMIYNDAYSVFASARHPGLLGSKVREGWPEVADFNDNVMKVCLAGGTLAYKDQELTLHRHGRPEQVWMNLDYSPVPDETGRPAGVIAIVVETTERVLAERQTVAERERLKQMFEQAPGFMAVLRGPEHVFELANPAYMQLLGHREVIGKAAREAVPEVADQGFFEILDDVYRTGKAFIGSAVDVGLQRTPDGPTEHRVVDFVFQPITDNQGQVSGIFIEGSDVTERARADALRAAQSQMLELAVRDAPLDQLLDTLLRTVEAQSPFGMLGSVLLLEPDGIHLRHGAAPSLPDAYNQAIDGIEIGPEVGSCGTAAFHKTPVYVADIATDPLWTEFSDLALAHDLRACWSTPILSGQGEVLGTFAMYYREPREPMPADLEVIEIVTRSAALVIERTIAEQALQESEARLREKAAEFQMLAENVSQLAWMAEADGSIFWYNKRWYDYTGTDFESMQGWGWREVHHPDHIDRVIEEVQRNWAAGEPWEGTYLLRSASGEYRWFLTRAEPIRNEDGELIRWFGTNTDISAQQKAETALRESEERLRLVLDAAAGAFYSVDREGKTTLVSNGFLTMMGFSSEEEVIGRKLHDLIHHTHPDGSHYAVEQCPIYRCASTGESAHISDELFYRLDGSPVPVEYWVSPFMRDGEHIGAICTILDVTERKRSEAALRETEERYRLASRATNDAIWDWDLVRDHVQWNEAVHTMFGYSEDGVEPTGTWWLEHIHPEDRERVEESIHAVIDGGDSHWTEEYRFLTSDGGHVHVLDRGFVLRDAQGRAVRMIGAMLDLTERRRAEEALRELNETLERRVAEVIAEREQAEEALRQSQKMEAVGQLTGGIAHDFNNLLTIITGNVDMARRSLAGGEKARAGRALDNAQKGADRAAALTQRLLAFSRRQPLEPKPINVDKLVTGMAELLHRSLGETVKLETVSNPGLWLVEVDPNQLESAILNLAVNARDAMPGGGRLTIETANAYLDEEYSSAHAEVTSGSYVVIAVSDTGHGMSKKTLAQVFDPFFTTKEVGKGTGLGLSMVYGFVKQSGGHVTVYSEEGQGTTIKIYLPRLMSGKEAELAPSSLEADLPSREHTILVVEDDDDVRAYSVEILRELGYRVLEAHDGPSALRLIERQDTQIDLLFTDVVMPTMSGRELADLARSHQRNLKVLYTSGYTRNAIVHGGRLDLGVEMIAKPFTYQGLARKIRDVLDAGKTGRVLVVEADSTARMFAIEVLDDAGYAIDEAANASEALNRVRAAQGRYDAIILDVALPEKRGDALAVELRANYADLPILLVCGEHAAELRARFAEDKCIGVAGKPYTAAKLQQALSALGVSCVSRKS</sequence>
<evidence type="ECO:0000259" key="11">
    <source>
        <dbReference type="PROSITE" id="PS50113"/>
    </source>
</evidence>
<dbReference type="GO" id="GO:0006355">
    <property type="term" value="P:regulation of DNA-templated transcription"/>
    <property type="evidence" value="ECO:0007669"/>
    <property type="project" value="InterPro"/>
</dbReference>
<dbReference type="CDD" id="cd00130">
    <property type="entry name" value="PAS"/>
    <property type="match status" value="3"/>
</dbReference>
<dbReference type="InterPro" id="IPR001610">
    <property type="entry name" value="PAC"/>
</dbReference>
<evidence type="ECO:0000256" key="2">
    <source>
        <dbReference type="ARBA" id="ARBA00012438"/>
    </source>
</evidence>
<dbReference type="CDD" id="cd00082">
    <property type="entry name" value="HisKA"/>
    <property type="match status" value="1"/>
</dbReference>
<dbReference type="InterPro" id="IPR001789">
    <property type="entry name" value="Sig_transdc_resp-reg_receiver"/>
</dbReference>
<dbReference type="Pfam" id="PF08448">
    <property type="entry name" value="PAS_4"/>
    <property type="match status" value="2"/>
</dbReference>
<dbReference type="RefSeq" id="WP_147493007.1">
    <property type="nucleotide sequence ID" value="NZ_CP041659.1"/>
</dbReference>
<accession>A0A516IP36</accession>
<dbReference type="InterPro" id="IPR011006">
    <property type="entry name" value="CheY-like_superfamily"/>
</dbReference>
<dbReference type="InterPro" id="IPR036890">
    <property type="entry name" value="HATPase_C_sf"/>
</dbReference>
<feature type="modified residue" description="4-aspartylphosphate" evidence="6">
    <location>
        <position position="1314"/>
    </location>
</feature>
<dbReference type="GO" id="GO:0000155">
    <property type="term" value="F:phosphorelay sensor kinase activity"/>
    <property type="evidence" value="ECO:0007669"/>
    <property type="project" value="InterPro"/>
</dbReference>
<name>A0A516IP36_9SPHN</name>
<dbReference type="Gene3D" id="1.10.287.130">
    <property type="match status" value="1"/>
</dbReference>
<dbReference type="SMART" id="SM00388">
    <property type="entry name" value="HisKA"/>
    <property type="match status" value="1"/>
</dbReference>
<evidence type="ECO:0000259" key="8">
    <source>
        <dbReference type="PROSITE" id="PS50109"/>
    </source>
</evidence>
<dbReference type="PROSITE" id="PS50110">
    <property type="entry name" value="RESPONSE_REGULATORY"/>
    <property type="match status" value="2"/>
</dbReference>
<dbReference type="SUPFAM" id="SSF47384">
    <property type="entry name" value="Homodimeric domain of signal transducing histidine kinase"/>
    <property type="match status" value="1"/>
</dbReference>
<dbReference type="Gene3D" id="3.30.450.20">
    <property type="entry name" value="PAS domain"/>
    <property type="match status" value="5"/>
</dbReference>
<dbReference type="Pfam" id="PF13185">
    <property type="entry name" value="GAF_2"/>
    <property type="match status" value="1"/>
</dbReference>
<protein>
    <recommendedName>
        <fullName evidence="2">histidine kinase</fullName>
        <ecNumber evidence="2">2.7.13.3</ecNumber>
    </recommendedName>
</protein>
<dbReference type="SUPFAM" id="SSF55785">
    <property type="entry name" value="PYP-like sensor domain (PAS domain)"/>
    <property type="match status" value="5"/>
</dbReference>
<feature type="domain" description="PAC" evidence="11">
    <location>
        <begin position="110"/>
        <end position="163"/>
    </location>
</feature>
<dbReference type="EC" id="2.7.13.3" evidence="2"/>
<feature type="coiled-coil region" evidence="7">
    <location>
        <begin position="843"/>
        <end position="884"/>
    </location>
</feature>
<evidence type="ECO:0000313" key="12">
    <source>
        <dbReference type="EMBL" id="QDP18544.1"/>
    </source>
</evidence>
<dbReference type="SMART" id="SM00091">
    <property type="entry name" value="PAS"/>
    <property type="match status" value="4"/>
</dbReference>
<keyword evidence="4" id="KW-0808">Transferase</keyword>
<dbReference type="Gene3D" id="3.30.565.10">
    <property type="entry name" value="Histidine kinase-like ATPase, C-terminal domain"/>
    <property type="match status" value="1"/>
</dbReference>
<feature type="domain" description="PAC" evidence="11">
    <location>
        <begin position="542"/>
        <end position="594"/>
    </location>
</feature>
<evidence type="ECO:0000256" key="6">
    <source>
        <dbReference type="PROSITE-ProRule" id="PRU00169"/>
    </source>
</evidence>
<dbReference type="Gene3D" id="3.40.50.2300">
    <property type="match status" value="2"/>
</dbReference>
<feature type="modified residue" description="4-aspartylphosphate" evidence="6">
    <location>
        <position position="1191"/>
    </location>
</feature>
<dbReference type="InterPro" id="IPR005467">
    <property type="entry name" value="His_kinase_dom"/>
</dbReference>
<dbReference type="PANTHER" id="PTHR43304">
    <property type="entry name" value="PHYTOCHROME-LIKE PROTEIN CPH1"/>
    <property type="match status" value="1"/>
</dbReference>
<dbReference type="Pfam" id="PF00072">
    <property type="entry name" value="Response_reg"/>
    <property type="match status" value="2"/>
</dbReference>
<dbReference type="Gene3D" id="2.10.70.100">
    <property type="match status" value="1"/>
</dbReference>
<dbReference type="InterPro" id="IPR000700">
    <property type="entry name" value="PAS-assoc_C"/>
</dbReference>
<dbReference type="OrthoDB" id="9796100at2"/>
<dbReference type="FunFam" id="3.30.450.20:FF:000099">
    <property type="entry name" value="Sensory box sensor histidine kinase"/>
    <property type="match status" value="1"/>
</dbReference>